<dbReference type="InterPro" id="IPR023614">
    <property type="entry name" value="Porin_dom_sf"/>
</dbReference>
<organism evidence="2 3">
    <name type="scientific">Cognatiyoonia koreensis</name>
    <dbReference type="NCBI Taxonomy" id="364200"/>
    <lineage>
        <taxon>Bacteria</taxon>
        <taxon>Pseudomonadati</taxon>
        <taxon>Pseudomonadota</taxon>
        <taxon>Alphaproteobacteria</taxon>
        <taxon>Rhodobacterales</taxon>
        <taxon>Paracoccaceae</taxon>
        <taxon>Cognatiyoonia</taxon>
    </lineage>
</organism>
<keyword evidence="3" id="KW-1185">Reference proteome</keyword>
<keyword evidence="1" id="KW-0732">Signal</keyword>
<feature type="chain" id="PRO_5011577467" description="Beta-barrel porin 2" evidence="1">
    <location>
        <begin position="30"/>
        <end position="442"/>
    </location>
</feature>
<dbReference type="InterPro" id="IPR036709">
    <property type="entry name" value="Autotransporte_beta_dom_sf"/>
</dbReference>
<name>A0A1I0RSH3_9RHOB</name>
<proteinExistence type="predicted"/>
<sequence length="442" mass="47523">MGLGGPSTAKLKVSLNAALFCACMTPANAQDEGGLRANLTFSTGLTASDTDDSGLRTDLGFGITSETRTQTFAATALTGIVASFEDDETLGLDNPNLRLSYGIESRQVAVNTTLTYARTDVDSLIATDVADILVIDEGTRETVGAALGLTFGREAPFGGEVNLSYRDLRYADTVDPDLIDETTTTAAVNLRFDIDQTVTATLGYSISEEDTDSGNDTRRERLTLGAVIAVSPSLDVNVSAGLSQITTDENSATSVVEGGNYGLGLTQARPNGAIRFALSSDLSENGRRTTATLGRDYETPGGTLMADIGLTQGSDDTLRPLYKLSYSNELARARYSVSLDQGFATTNDGNEALNSRFAFTWQQDLTRTSRFGSDISYQMTNVLGQDDDTDRLRLGMRYSQDIAEDWALTARYTHTVINESGSSTTRENELFLGIETTLEWRP</sequence>
<evidence type="ECO:0000313" key="3">
    <source>
        <dbReference type="Proteomes" id="UP000199167"/>
    </source>
</evidence>
<evidence type="ECO:0000256" key="1">
    <source>
        <dbReference type="SAM" id="SignalP"/>
    </source>
</evidence>
<reference evidence="2 3" key="1">
    <citation type="submission" date="2016-10" db="EMBL/GenBank/DDBJ databases">
        <authorList>
            <person name="de Groot N.N."/>
        </authorList>
    </citation>
    <scope>NUCLEOTIDE SEQUENCE [LARGE SCALE GENOMIC DNA]</scope>
    <source>
        <strain evidence="2 3">DSM 17925</strain>
    </source>
</reference>
<dbReference type="Gene3D" id="2.40.160.10">
    <property type="entry name" value="Porin"/>
    <property type="match status" value="1"/>
</dbReference>
<dbReference type="Proteomes" id="UP000199167">
    <property type="component" value="Unassembled WGS sequence"/>
</dbReference>
<protein>
    <recommendedName>
        <fullName evidence="4">Beta-barrel porin 2</fullName>
    </recommendedName>
</protein>
<accession>A0A1I0RSH3</accession>
<evidence type="ECO:0008006" key="4">
    <source>
        <dbReference type="Google" id="ProtNLM"/>
    </source>
</evidence>
<feature type="signal peptide" evidence="1">
    <location>
        <begin position="1"/>
        <end position="29"/>
    </location>
</feature>
<dbReference type="SUPFAM" id="SSF56935">
    <property type="entry name" value="Porins"/>
    <property type="match status" value="1"/>
</dbReference>
<dbReference type="SUPFAM" id="SSF103515">
    <property type="entry name" value="Autotransporter"/>
    <property type="match status" value="1"/>
</dbReference>
<dbReference type="STRING" id="364200.SAMN04488515_3168"/>
<gene>
    <name evidence="2" type="ORF">SAMN04488515_3168</name>
</gene>
<evidence type="ECO:0000313" key="2">
    <source>
        <dbReference type="EMBL" id="SEW44205.1"/>
    </source>
</evidence>
<dbReference type="AlphaFoldDB" id="A0A1I0RSH3"/>
<dbReference type="EMBL" id="FOIZ01000002">
    <property type="protein sequence ID" value="SEW44205.1"/>
    <property type="molecule type" value="Genomic_DNA"/>
</dbReference>